<dbReference type="Proteomes" id="UP001234178">
    <property type="component" value="Unassembled WGS sequence"/>
</dbReference>
<keyword evidence="3" id="KW-1185">Reference proteome</keyword>
<keyword evidence="1" id="KW-0472">Membrane</keyword>
<feature type="transmembrane region" description="Helical" evidence="1">
    <location>
        <begin position="69"/>
        <end position="90"/>
    </location>
</feature>
<evidence type="ECO:0000313" key="2">
    <source>
        <dbReference type="EMBL" id="KAK4035556.1"/>
    </source>
</evidence>
<evidence type="ECO:0000313" key="3">
    <source>
        <dbReference type="Proteomes" id="UP001234178"/>
    </source>
</evidence>
<evidence type="ECO:0000256" key="1">
    <source>
        <dbReference type="SAM" id="Phobius"/>
    </source>
</evidence>
<sequence length="96" mass="11703">MIENKRSAYKTISWEEFFFFQFLSCRVTEKNIKEKMLMVYSHPGSKSAFKKKKKEWERKTFWFSRENKILVHLSVAGFKTINVNFVWMALSLYRFV</sequence>
<keyword evidence="1" id="KW-1133">Transmembrane helix</keyword>
<proteinExistence type="predicted"/>
<gene>
    <name evidence="2" type="ORF">OUZ56_027643</name>
</gene>
<dbReference type="EMBL" id="JAOYFB010000040">
    <property type="protein sequence ID" value="KAK4035556.1"/>
    <property type="molecule type" value="Genomic_DNA"/>
</dbReference>
<protein>
    <submittedName>
        <fullName evidence="2">Uncharacterized protein</fullName>
    </submittedName>
</protein>
<reference evidence="2 3" key="1">
    <citation type="journal article" date="2023" name="Nucleic Acids Res.">
        <title>The hologenome of Daphnia magna reveals possible DNA methylation and microbiome-mediated evolution of the host genome.</title>
        <authorList>
            <person name="Chaturvedi A."/>
            <person name="Li X."/>
            <person name="Dhandapani V."/>
            <person name="Marshall H."/>
            <person name="Kissane S."/>
            <person name="Cuenca-Cambronero M."/>
            <person name="Asole G."/>
            <person name="Calvet F."/>
            <person name="Ruiz-Romero M."/>
            <person name="Marangio P."/>
            <person name="Guigo R."/>
            <person name="Rago D."/>
            <person name="Mirbahai L."/>
            <person name="Eastwood N."/>
            <person name="Colbourne J.K."/>
            <person name="Zhou J."/>
            <person name="Mallon E."/>
            <person name="Orsini L."/>
        </authorList>
    </citation>
    <scope>NUCLEOTIDE SEQUENCE [LARGE SCALE GENOMIC DNA]</scope>
    <source>
        <strain evidence="2">LRV0_1</strain>
    </source>
</reference>
<accession>A0ABR0B1H8</accession>
<organism evidence="2 3">
    <name type="scientific">Daphnia magna</name>
    <dbReference type="NCBI Taxonomy" id="35525"/>
    <lineage>
        <taxon>Eukaryota</taxon>
        <taxon>Metazoa</taxon>
        <taxon>Ecdysozoa</taxon>
        <taxon>Arthropoda</taxon>
        <taxon>Crustacea</taxon>
        <taxon>Branchiopoda</taxon>
        <taxon>Diplostraca</taxon>
        <taxon>Cladocera</taxon>
        <taxon>Anomopoda</taxon>
        <taxon>Daphniidae</taxon>
        <taxon>Daphnia</taxon>
    </lineage>
</organism>
<comment type="caution">
    <text evidence="2">The sequence shown here is derived from an EMBL/GenBank/DDBJ whole genome shotgun (WGS) entry which is preliminary data.</text>
</comment>
<keyword evidence="1" id="KW-0812">Transmembrane</keyword>
<name>A0ABR0B1H8_9CRUS</name>